<evidence type="ECO:0000313" key="2">
    <source>
        <dbReference type="Proteomes" id="UP000325212"/>
    </source>
</evidence>
<gene>
    <name evidence="1" type="ORF">CDIOL_45460</name>
</gene>
<dbReference type="Gene3D" id="1.10.1740.10">
    <property type="match status" value="1"/>
</dbReference>
<dbReference type="RefSeq" id="WP_039771175.1">
    <property type="nucleotide sequence ID" value="NZ_BJLA01000024.1"/>
</dbReference>
<dbReference type="GO" id="GO:0003700">
    <property type="term" value="F:DNA-binding transcription factor activity"/>
    <property type="evidence" value="ECO:0007669"/>
    <property type="project" value="InterPro"/>
</dbReference>
<sequence>MSNEELALLYQQGDKEALTTLIKNNTGILNKLAFKYSKCNKLIDVEDLKQSGCIGLINAANRYNFELENKANFMTFAFYHIDREMQVCLNGRTSKDINNSKFYKSVMSLNVPIGEDGESDFELIDTVDSNSKDLENLEDILYYKKLRKELEEAMRDSNTLQEQEVLKLSYGWNFQPLAGAEIEKILNLQPNKLNLIKTKALNKLRCSKWYRMYGIKYYADDIASHNHSYRSVEKLIDLNLHLKGLLADE</sequence>
<keyword evidence="2" id="KW-1185">Reference proteome</keyword>
<name>A0AAV3W7J9_9CLOT</name>
<dbReference type="Proteomes" id="UP000325212">
    <property type="component" value="Unassembled WGS sequence"/>
</dbReference>
<accession>A0AAV3W7J9</accession>
<reference evidence="1 2" key="1">
    <citation type="submission" date="2019-06" db="EMBL/GenBank/DDBJ databases">
        <title>Draft genome sequence of Clostridium diolis DSM 15410.</title>
        <authorList>
            <person name="Kobayashi H."/>
            <person name="Tanizawa Y."/>
            <person name="Tohno M."/>
        </authorList>
    </citation>
    <scope>NUCLEOTIDE SEQUENCE [LARGE SCALE GENOMIC DNA]</scope>
    <source>
        <strain evidence="1 2">DSM 15410</strain>
    </source>
</reference>
<comment type="caution">
    <text evidence="1">The sequence shown here is derived from an EMBL/GenBank/DDBJ whole genome shotgun (WGS) entry which is preliminary data.</text>
</comment>
<dbReference type="InterPro" id="IPR050239">
    <property type="entry name" value="Sigma-70_RNA_pol_init_factors"/>
</dbReference>
<organism evidence="1 2">
    <name type="scientific">Clostridium diolis</name>
    <dbReference type="NCBI Taxonomy" id="223919"/>
    <lineage>
        <taxon>Bacteria</taxon>
        <taxon>Bacillati</taxon>
        <taxon>Bacillota</taxon>
        <taxon>Clostridia</taxon>
        <taxon>Eubacteriales</taxon>
        <taxon>Clostridiaceae</taxon>
        <taxon>Clostridium</taxon>
    </lineage>
</organism>
<evidence type="ECO:0000313" key="1">
    <source>
        <dbReference type="EMBL" id="GEA33623.1"/>
    </source>
</evidence>
<dbReference type="EMBL" id="BJLA01000024">
    <property type="protein sequence ID" value="GEA33623.1"/>
    <property type="molecule type" value="Genomic_DNA"/>
</dbReference>
<dbReference type="PANTHER" id="PTHR30603">
    <property type="entry name" value="RNA POLYMERASE SIGMA FACTOR RPO"/>
    <property type="match status" value="1"/>
</dbReference>
<proteinExistence type="predicted"/>
<evidence type="ECO:0008006" key="3">
    <source>
        <dbReference type="Google" id="ProtNLM"/>
    </source>
</evidence>
<dbReference type="GO" id="GO:0006352">
    <property type="term" value="P:DNA-templated transcription initiation"/>
    <property type="evidence" value="ECO:0007669"/>
    <property type="project" value="InterPro"/>
</dbReference>
<dbReference type="SUPFAM" id="SSF88946">
    <property type="entry name" value="Sigma2 domain of RNA polymerase sigma factors"/>
    <property type="match status" value="1"/>
</dbReference>
<dbReference type="Gene3D" id="1.20.140.160">
    <property type="match status" value="1"/>
</dbReference>
<dbReference type="PANTHER" id="PTHR30603:SF47">
    <property type="entry name" value="RNA POLYMERASE SIGMA FACTOR SIGD, CHLOROPLASTIC"/>
    <property type="match status" value="1"/>
</dbReference>
<dbReference type="InterPro" id="IPR013325">
    <property type="entry name" value="RNA_pol_sigma_r2"/>
</dbReference>
<dbReference type="NCBIfam" id="TIGR02937">
    <property type="entry name" value="sigma70-ECF"/>
    <property type="match status" value="1"/>
</dbReference>
<dbReference type="InterPro" id="IPR014284">
    <property type="entry name" value="RNA_pol_sigma-70_dom"/>
</dbReference>
<protein>
    <recommendedName>
        <fullName evidence="3">Sigma-70 family RNA polymerase sigma factor</fullName>
    </recommendedName>
</protein>
<dbReference type="AlphaFoldDB" id="A0AAV3W7J9"/>